<dbReference type="Gene3D" id="3.40.50.11720">
    <property type="entry name" value="3-Deoxy-D-manno-octulosonic-acid transferase, N-terminal domain"/>
    <property type="match status" value="1"/>
</dbReference>
<feature type="active site" description="Proton acceptor" evidence="7">
    <location>
        <position position="68"/>
    </location>
</feature>
<name>A0A395LYV9_9BACT</name>
<evidence type="ECO:0000313" key="10">
    <source>
        <dbReference type="EMBL" id="RFM23611.1"/>
    </source>
</evidence>
<comment type="pathway">
    <text evidence="1 8">Bacterial outer membrane biogenesis; LPS core biosynthesis.</text>
</comment>
<dbReference type="PANTHER" id="PTHR42755:SF1">
    <property type="entry name" value="3-DEOXY-D-MANNO-OCTULOSONIC ACID TRANSFERASE, MITOCHONDRIAL-RELATED"/>
    <property type="match status" value="1"/>
</dbReference>
<sequence length="429" mass="48489">MLQFWRVLYLLLFPLLQLGVRVAAFFSPKIRATLQGRQHLFERIEQALQHIPNDGSLRVWIHAASVGEFEQARPIIQKLRAASNVQVFVSFLSVSGYEARKNYPGADLVCYLPEDTERNAARFLELLRPSFLLLMRYDFWFNHLFTAREYGVELILANATLYRNSTYLKPIFKSFYEQVFSLFDKIFTVTEDDKKNFETAFGLKNVEVAGDTRYDQVLLRSQSTEKVQHLKPFFAGKKVLVAGSVWESDLALLIPAFKRLCAQLPHLSLILVPHEVDSETLEHVQQRLSSAALSFERLSSLSAAFSGDKVLVVDQIGYLAELYSLANVAYIGGGFGTNVHNVLEAAVYGIPLVYGSRIRKSREAQELAAMGAARVVRTEGELFSSLQALFTNETLAHTCGHLCRTHVYSRLGATEKIFRYLFPLSQVSA</sequence>
<dbReference type="GO" id="GO:0009245">
    <property type="term" value="P:lipid A biosynthetic process"/>
    <property type="evidence" value="ECO:0007669"/>
    <property type="project" value="TreeGrafter"/>
</dbReference>
<evidence type="ECO:0000256" key="5">
    <source>
        <dbReference type="ARBA" id="ARBA00031445"/>
    </source>
</evidence>
<dbReference type="Gene3D" id="3.40.50.2000">
    <property type="entry name" value="Glycogen Phosphorylase B"/>
    <property type="match status" value="1"/>
</dbReference>
<comment type="subcellular location">
    <subcellularLocation>
        <location evidence="8">Cell membrane</location>
    </subcellularLocation>
</comment>
<organism evidence="10 11">
    <name type="scientific">Candidatus Thermochlorobacter aerophilus</name>
    <dbReference type="NCBI Taxonomy" id="1868324"/>
    <lineage>
        <taxon>Bacteria</taxon>
        <taxon>Pseudomonadati</taxon>
        <taxon>Chlorobiota</taxon>
        <taxon>Chlorobiia</taxon>
        <taxon>Chlorobiales</taxon>
        <taxon>Candidatus Thermochlorobacteriaceae</taxon>
        <taxon>Candidatus Thermochlorobacter</taxon>
    </lineage>
</organism>
<dbReference type="GO" id="GO:0009244">
    <property type="term" value="P:lipopolysaccharide core region biosynthetic process"/>
    <property type="evidence" value="ECO:0007669"/>
    <property type="project" value="UniProtKB-UniRule"/>
</dbReference>
<evidence type="ECO:0000256" key="6">
    <source>
        <dbReference type="ARBA" id="ARBA00049183"/>
    </source>
</evidence>
<dbReference type="Pfam" id="PF04413">
    <property type="entry name" value="Glycos_transf_N"/>
    <property type="match status" value="1"/>
</dbReference>
<evidence type="ECO:0000256" key="1">
    <source>
        <dbReference type="ARBA" id="ARBA00004713"/>
    </source>
</evidence>
<evidence type="ECO:0000313" key="11">
    <source>
        <dbReference type="Proteomes" id="UP000266389"/>
    </source>
</evidence>
<dbReference type="UniPathway" id="UPA00958"/>
<keyword evidence="8" id="KW-0472">Membrane</keyword>
<evidence type="ECO:0000259" key="9">
    <source>
        <dbReference type="Pfam" id="PF04413"/>
    </source>
</evidence>
<dbReference type="Proteomes" id="UP000266389">
    <property type="component" value="Unassembled WGS sequence"/>
</dbReference>
<comment type="catalytic activity">
    <reaction evidence="6 8">
        <text>lipid IVA (E. coli) + CMP-3-deoxy-beta-D-manno-octulosonate = alpha-Kdo-(2-&gt;6)-lipid IVA (E. coli) + CMP + H(+)</text>
        <dbReference type="Rhea" id="RHEA:28066"/>
        <dbReference type="ChEBI" id="CHEBI:15378"/>
        <dbReference type="ChEBI" id="CHEBI:58603"/>
        <dbReference type="ChEBI" id="CHEBI:60364"/>
        <dbReference type="ChEBI" id="CHEBI:60377"/>
        <dbReference type="ChEBI" id="CHEBI:85987"/>
        <dbReference type="EC" id="2.4.99.12"/>
    </reaction>
</comment>
<comment type="similarity">
    <text evidence="8">Belongs to the glycosyltransferase group 1 family.</text>
</comment>
<protein>
    <recommendedName>
        <fullName evidence="3 8">3-deoxy-D-manno-octulosonic acid transferase</fullName>
        <shortName evidence="8">Kdo transferase</shortName>
        <ecNumber evidence="2 8">2.4.99.12</ecNumber>
    </recommendedName>
    <alternativeName>
        <fullName evidence="5 8">Lipid IV(A) 3-deoxy-D-manno-octulosonic acid transferase</fullName>
    </alternativeName>
</protein>
<dbReference type="PANTHER" id="PTHR42755">
    <property type="entry name" value="3-DEOXY-MANNO-OCTULOSONATE CYTIDYLYLTRANSFERASE"/>
    <property type="match status" value="1"/>
</dbReference>
<dbReference type="InterPro" id="IPR038107">
    <property type="entry name" value="Glycos_transf_N_sf"/>
</dbReference>
<dbReference type="InterPro" id="IPR007507">
    <property type="entry name" value="Glycos_transf_N"/>
</dbReference>
<dbReference type="InterPro" id="IPR039901">
    <property type="entry name" value="Kdotransferase"/>
</dbReference>
<dbReference type="EC" id="2.4.99.12" evidence="2 8"/>
<dbReference type="GO" id="GO:0005886">
    <property type="term" value="C:plasma membrane"/>
    <property type="evidence" value="ECO:0007669"/>
    <property type="project" value="UniProtKB-SubCell"/>
</dbReference>
<comment type="function">
    <text evidence="8">Involved in lipopolysaccharide (LPS) biosynthesis. Catalyzes the transfer of 3-deoxy-D-manno-octulosonate (Kdo) residue(s) from CMP-Kdo to lipid IV(A), the tetraacyldisaccharide-1,4'-bisphosphate precursor of lipid A.</text>
</comment>
<keyword evidence="8" id="KW-1003">Cell membrane</keyword>
<keyword evidence="4 8" id="KW-0808">Transferase</keyword>
<evidence type="ECO:0000256" key="3">
    <source>
        <dbReference type="ARBA" id="ARBA00019077"/>
    </source>
</evidence>
<reference evidence="10 11" key="1">
    <citation type="journal article" date="2011" name="ISME J.">
        <title>Community ecology of hot spring cyanobacterial mats: predominant populations and their functional potential.</title>
        <authorList>
            <person name="Klatt C.G."/>
            <person name="Wood J.M."/>
            <person name="Rusch D.B."/>
            <person name="Bateson M.M."/>
            <person name="Hamamura N."/>
            <person name="Heidelberg J.F."/>
            <person name="Grossman A.R."/>
            <person name="Bhaya D."/>
            <person name="Cohan F.M."/>
            <person name="Kuhl M."/>
            <person name="Bryant D.A."/>
            <person name="Ward D.M."/>
        </authorList>
    </citation>
    <scope>NUCLEOTIDE SEQUENCE [LARGE SCALE GENOMIC DNA]</scope>
    <source>
        <strain evidence="10">OS</strain>
    </source>
</reference>
<feature type="domain" description="3-deoxy-D-manno-octulosonic-acid transferase N-terminal" evidence="9">
    <location>
        <begin position="42"/>
        <end position="216"/>
    </location>
</feature>
<gene>
    <name evidence="10" type="ORF">D0433_09570</name>
</gene>
<dbReference type="GO" id="GO:0043842">
    <property type="term" value="F:Kdo transferase activity"/>
    <property type="evidence" value="ECO:0007669"/>
    <property type="project" value="UniProtKB-EC"/>
</dbReference>
<evidence type="ECO:0000256" key="8">
    <source>
        <dbReference type="RuleBase" id="RU365103"/>
    </source>
</evidence>
<dbReference type="AlphaFoldDB" id="A0A395LYV9"/>
<evidence type="ECO:0000256" key="4">
    <source>
        <dbReference type="ARBA" id="ARBA00022679"/>
    </source>
</evidence>
<comment type="caution">
    <text evidence="10">The sequence shown here is derived from an EMBL/GenBank/DDBJ whole genome shotgun (WGS) entry which is preliminary data.</text>
</comment>
<dbReference type="EMBL" id="PHFL01000060">
    <property type="protein sequence ID" value="RFM23611.1"/>
    <property type="molecule type" value="Genomic_DNA"/>
</dbReference>
<proteinExistence type="inferred from homology"/>
<evidence type="ECO:0000256" key="2">
    <source>
        <dbReference type="ARBA" id="ARBA00012621"/>
    </source>
</evidence>
<evidence type="ECO:0000256" key="7">
    <source>
        <dbReference type="PIRSR" id="PIRSR639901-1"/>
    </source>
</evidence>
<accession>A0A395LYV9</accession>
<dbReference type="SUPFAM" id="SSF53756">
    <property type="entry name" value="UDP-Glycosyltransferase/glycogen phosphorylase"/>
    <property type="match status" value="1"/>
</dbReference>
<keyword evidence="8" id="KW-0448">Lipopolysaccharide biosynthesis</keyword>